<dbReference type="InterPro" id="IPR021109">
    <property type="entry name" value="Peptidase_aspartic_dom_sf"/>
</dbReference>
<sequence length="291" mass="30660">MRTFIASPLSHRTILAAALAGLVAFGTGPAPGEPAEKTKNSGKKGTVPFEMLATNHMVVRAKINGKGPFDLIFDVGAPITLLTNKASLESGTIKADAPRSFLFSIRGESVVKKLEMGEMTAEDVPVIVLDHPLLKAMGDMLNRPLDGIIGYTFFARYRTTIDYQAHQMTFEPVDGPVRNLMKDLPDRLAGPRVARHRTLAPGALWGLSVGDPTDGLSSPGVPILSVLADSPAATAGLKPGDVLTTLDGRWTTSITDAYAAVAGVPAGREASVVVLRDGKELTVTVKPVAGL</sequence>
<name>L0D574_SINAD</name>
<reference evidence="3 4" key="1">
    <citation type="submission" date="2012-02" db="EMBL/GenBank/DDBJ databases">
        <title>Complete sequence of chromosome of Singulisphaera acidiphila DSM 18658.</title>
        <authorList>
            <consortium name="US DOE Joint Genome Institute (JGI-PGF)"/>
            <person name="Lucas S."/>
            <person name="Copeland A."/>
            <person name="Lapidus A."/>
            <person name="Glavina del Rio T."/>
            <person name="Dalin E."/>
            <person name="Tice H."/>
            <person name="Bruce D."/>
            <person name="Goodwin L."/>
            <person name="Pitluck S."/>
            <person name="Peters L."/>
            <person name="Ovchinnikova G."/>
            <person name="Chertkov O."/>
            <person name="Kyrpides N."/>
            <person name="Mavromatis K."/>
            <person name="Ivanova N."/>
            <person name="Brettin T."/>
            <person name="Detter J.C."/>
            <person name="Han C."/>
            <person name="Larimer F."/>
            <person name="Land M."/>
            <person name="Hauser L."/>
            <person name="Markowitz V."/>
            <person name="Cheng J.-F."/>
            <person name="Hugenholtz P."/>
            <person name="Woyke T."/>
            <person name="Wu D."/>
            <person name="Tindall B."/>
            <person name="Pomrenke H."/>
            <person name="Brambilla E."/>
            <person name="Klenk H.-P."/>
            <person name="Eisen J.A."/>
        </authorList>
    </citation>
    <scope>NUCLEOTIDE SEQUENCE [LARGE SCALE GENOMIC DNA]</scope>
    <source>
        <strain evidence="4">ATCC BAA-1392 / DSM 18658 / VKM B-2454 / MOB10</strain>
    </source>
</reference>
<dbReference type="HOGENOM" id="CLU_956130_0_0_0"/>
<dbReference type="SUPFAM" id="SSF50156">
    <property type="entry name" value="PDZ domain-like"/>
    <property type="match status" value="1"/>
</dbReference>
<dbReference type="InterPro" id="IPR001478">
    <property type="entry name" value="PDZ"/>
</dbReference>
<keyword evidence="4" id="KW-1185">Reference proteome</keyword>
<evidence type="ECO:0000256" key="1">
    <source>
        <dbReference type="SAM" id="SignalP"/>
    </source>
</evidence>
<dbReference type="AlphaFoldDB" id="L0D574"/>
<proteinExistence type="predicted"/>
<dbReference type="OrthoDB" id="198130at2"/>
<dbReference type="eggNOG" id="COG0265">
    <property type="taxonomic scope" value="Bacteria"/>
</dbReference>
<evidence type="ECO:0000313" key="4">
    <source>
        <dbReference type="Proteomes" id="UP000010798"/>
    </source>
</evidence>
<organism evidence="3 4">
    <name type="scientific">Singulisphaera acidiphila (strain ATCC BAA-1392 / DSM 18658 / VKM B-2454 / MOB10)</name>
    <dbReference type="NCBI Taxonomy" id="886293"/>
    <lineage>
        <taxon>Bacteria</taxon>
        <taxon>Pseudomonadati</taxon>
        <taxon>Planctomycetota</taxon>
        <taxon>Planctomycetia</taxon>
        <taxon>Isosphaerales</taxon>
        <taxon>Isosphaeraceae</taxon>
        <taxon>Singulisphaera</taxon>
    </lineage>
</organism>
<keyword evidence="3" id="KW-0645">Protease</keyword>
<dbReference type="RefSeq" id="WP_015243774.1">
    <property type="nucleotide sequence ID" value="NC_019892.1"/>
</dbReference>
<dbReference type="Gene3D" id="2.40.70.10">
    <property type="entry name" value="Acid Proteases"/>
    <property type="match status" value="1"/>
</dbReference>
<feature type="chain" id="PRO_5003940583" evidence="1">
    <location>
        <begin position="33"/>
        <end position="291"/>
    </location>
</feature>
<dbReference type="InterPro" id="IPR036034">
    <property type="entry name" value="PDZ_sf"/>
</dbReference>
<dbReference type="STRING" id="886293.Sinac_0131"/>
<dbReference type="Proteomes" id="UP000010798">
    <property type="component" value="Chromosome"/>
</dbReference>
<accession>L0D574</accession>
<dbReference type="SMART" id="SM00228">
    <property type="entry name" value="PDZ"/>
    <property type="match status" value="1"/>
</dbReference>
<dbReference type="EMBL" id="CP003364">
    <property type="protein sequence ID" value="AGA24589.1"/>
    <property type="molecule type" value="Genomic_DNA"/>
</dbReference>
<dbReference type="Gene3D" id="2.30.42.10">
    <property type="match status" value="1"/>
</dbReference>
<evidence type="ECO:0000313" key="3">
    <source>
        <dbReference type="EMBL" id="AGA24589.1"/>
    </source>
</evidence>
<dbReference type="KEGG" id="saci:Sinac_0131"/>
<feature type="signal peptide" evidence="1">
    <location>
        <begin position="1"/>
        <end position="32"/>
    </location>
</feature>
<dbReference type="Pfam" id="PF13180">
    <property type="entry name" value="PDZ_2"/>
    <property type="match status" value="1"/>
</dbReference>
<protein>
    <submittedName>
        <fullName evidence="3">Trypsin-like serine protease with C-terminal PDZ domain</fullName>
    </submittedName>
</protein>
<keyword evidence="3" id="KW-0378">Hydrolase</keyword>
<dbReference type="GO" id="GO:0006508">
    <property type="term" value="P:proteolysis"/>
    <property type="evidence" value="ECO:0007669"/>
    <property type="project" value="UniProtKB-KW"/>
</dbReference>
<dbReference type="GO" id="GO:0008233">
    <property type="term" value="F:peptidase activity"/>
    <property type="evidence" value="ECO:0007669"/>
    <property type="project" value="UniProtKB-KW"/>
</dbReference>
<dbReference type="PROSITE" id="PS50106">
    <property type="entry name" value="PDZ"/>
    <property type="match status" value="1"/>
</dbReference>
<feature type="domain" description="PDZ" evidence="2">
    <location>
        <begin position="202"/>
        <end position="278"/>
    </location>
</feature>
<evidence type="ECO:0000259" key="2">
    <source>
        <dbReference type="PROSITE" id="PS50106"/>
    </source>
</evidence>
<gene>
    <name evidence="3" type="ordered locus">Sinac_0131</name>
</gene>
<dbReference type="Pfam" id="PF13650">
    <property type="entry name" value="Asp_protease_2"/>
    <property type="match status" value="1"/>
</dbReference>
<keyword evidence="1" id="KW-0732">Signal</keyword>